<name>A0A9D1M4U4_9PROT</name>
<dbReference type="InterPro" id="IPR041614">
    <property type="entry name" value="DprA_WH"/>
</dbReference>
<accession>A0A9D1M4U4</accession>
<reference evidence="4" key="2">
    <citation type="journal article" date="2021" name="PeerJ">
        <title>Extensive microbial diversity within the chicken gut microbiome revealed by metagenomics and culture.</title>
        <authorList>
            <person name="Gilroy R."/>
            <person name="Ravi A."/>
            <person name="Getino M."/>
            <person name="Pursley I."/>
            <person name="Horton D.L."/>
            <person name="Alikhan N.F."/>
            <person name="Baker D."/>
            <person name="Gharbi K."/>
            <person name="Hall N."/>
            <person name="Watson M."/>
            <person name="Adriaenssens E.M."/>
            <person name="Foster-Nyarko E."/>
            <person name="Jarju S."/>
            <person name="Secka A."/>
            <person name="Antonio M."/>
            <person name="Oren A."/>
            <person name="Chaudhuri R.R."/>
            <person name="La Ragione R."/>
            <person name="Hildebrand F."/>
            <person name="Pallen M.J."/>
        </authorList>
    </citation>
    <scope>NUCLEOTIDE SEQUENCE</scope>
    <source>
        <strain evidence="4">ChiW3-316</strain>
    </source>
</reference>
<dbReference type="Gene3D" id="1.10.10.10">
    <property type="entry name" value="Winged helix-like DNA-binding domain superfamily/Winged helix DNA-binding domain"/>
    <property type="match status" value="1"/>
</dbReference>
<dbReference type="GO" id="GO:0009294">
    <property type="term" value="P:DNA-mediated transformation"/>
    <property type="evidence" value="ECO:0007669"/>
    <property type="project" value="InterPro"/>
</dbReference>
<comment type="caution">
    <text evidence="4">The sequence shown here is derived from an EMBL/GenBank/DDBJ whole genome shotgun (WGS) entry which is preliminary data.</text>
</comment>
<proteinExistence type="inferred from homology"/>
<dbReference type="SUPFAM" id="SSF102405">
    <property type="entry name" value="MCP/YpsA-like"/>
    <property type="match status" value="1"/>
</dbReference>
<feature type="domain" description="DprA winged helix" evidence="3">
    <location>
        <begin position="315"/>
        <end position="370"/>
    </location>
</feature>
<dbReference type="Pfam" id="PF17782">
    <property type="entry name" value="WHD_DprA"/>
    <property type="match status" value="1"/>
</dbReference>
<comment type="similarity">
    <text evidence="1">Belongs to the DprA/Smf family.</text>
</comment>
<organism evidence="4 5">
    <name type="scientific">Candidatus Scatocola faecipullorum</name>
    <dbReference type="NCBI Taxonomy" id="2840917"/>
    <lineage>
        <taxon>Bacteria</taxon>
        <taxon>Pseudomonadati</taxon>
        <taxon>Pseudomonadota</taxon>
        <taxon>Alphaproteobacteria</taxon>
        <taxon>Rhodospirillales</taxon>
        <taxon>Rhodospirillaceae</taxon>
        <taxon>Rhodospirillaceae incertae sedis</taxon>
        <taxon>Candidatus Scatocola</taxon>
    </lineage>
</organism>
<protein>
    <submittedName>
        <fullName evidence="4">DNA-protecting protein DprA</fullName>
    </submittedName>
</protein>
<feature type="domain" description="Smf/DprA SLOG" evidence="2">
    <location>
        <begin position="69"/>
        <end position="281"/>
    </location>
</feature>
<evidence type="ECO:0000256" key="1">
    <source>
        <dbReference type="ARBA" id="ARBA00006525"/>
    </source>
</evidence>
<reference evidence="4" key="1">
    <citation type="submission" date="2020-10" db="EMBL/GenBank/DDBJ databases">
        <authorList>
            <person name="Gilroy R."/>
        </authorList>
    </citation>
    <scope>NUCLEOTIDE SEQUENCE</scope>
    <source>
        <strain evidence="4">ChiW3-316</strain>
    </source>
</reference>
<dbReference type="InterPro" id="IPR057666">
    <property type="entry name" value="DrpA_SLOG"/>
</dbReference>
<gene>
    <name evidence="4" type="primary">dprA</name>
    <name evidence="4" type="ORF">IAD20_07420</name>
</gene>
<evidence type="ECO:0000313" key="5">
    <source>
        <dbReference type="Proteomes" id="UP000824107"/>
    </source>
</evidence>
<dbReference type="Pfam" id="PF21102">
    <property type="entry name" value="DprA_N"/>
    <property type="match status" value="1"/>
</dbReference>
<evidence type="ECO:0000259" key="2">
    <source>
        <dbReference type="Pfam" id="PF02481"/>
    </source>
</evidence>
<evidence type="ECO:0000259" key="3">
    <source>
        <dbReference type="Pfam" id="PF17782"/>
    </source>
</evidence>
<dbReference type="InterPro" id="IPR036388">
    <property type="entry name" value="WH-like_DNA-bd_sf"/>
</dbReference>
<dbReference type="NCBIfam" id="TIGR00732">
    <property type="entry name" value="dprA"/>
    <property type="match status" value="1"/>
</dbReference>
<evidence type="ECO:0000313" key="4">
    <source>
        <dbReference type="EMBL" id="HIU53893.1"/>
    </source>
</evidence>
<dbReference type="PANTHER" id="PTHR43022">
    <property type="entry name" value="PROTEIN SMF"/>
    <property type="match status" value="1"/>
</dbReference>
<dbReference type="Proteomes" id="UP000824107">
    <property type="component" value="Unassembled WGS sequence"/>
</dbReference>
<dbReference type="EMBL" id="DVNC01000050">
    <property type="protein sequence ID" value="HIU53893.1"/>
    <property type="molecule type" value="Genomic_DNA"/>
</dbReference>
<dbReference type="AlphaFoldDB" id="A0A9D1M4U4"/>
<sequence length="376" mass="40475">MSMAAENKILDYIQLINSANIGPVTFYKLLRQYGSAEAALAALPAGRRTFSRSAAQKEFELARRQNIRLLAFDDPEYPENLRAAEDAPPVIYVRGQINCLRQPLSLSIVGARNASLNGRKLASQISCELTSQGIMIVSGMARGIDTAAHKGAMFALNRSGSTVAVLGTGIDIAYPAENQKLCEQIAGQGAVISEFPLGTEPSAGNFPRRNRIVSALTDGTLVVEASLHSGSLITARLALEQGRDVFAVPGFPTDERSAGPNKLIKDGAFLVENAEDILNVLSADARRKIPRTPRPVQTDLFVKPLDKESKTADIPDTASPDRETDILSLLTPAGVYVDELIRVSGLDSAAVSLRLLELEMEGRIERQVGNKVALIK</sequence>
<dbReference type="Gene3D" id="3.40.50.450">
    <property type="match status" value="1"/>
</dbReference>
<dbReference type="PANTHER" id="PTHR43022:SF1">
    <property type="entry name" value="PROTEIN SMF"/>
    <property type="match status" value="1"/>
</dbReference>
<dbReference type="Pfam" id="PF02481">
    <property type="entry name" value="DNA_processg_A"/>
    <property type="match status" value="1"/>
</dbReference>
<dbReference type="InterPro" id="IPR003488">
    <property type="entry name" value="DprA"/>
</dbReference>